<keyword evidence="2" id="KW-1185">Reference proteome</keyword>
<accession>A0ABR1E3W3</accession>
<dbReference type="Proteomes" id="UP001303046">
    <property type="component" value="Unassembled WGS sequence"/>
</dbReference>
<reference evidence="1 2" key="1">
    <citation type="submission" date="2023-08" db="EMBL/GenBank/DDBJ databases">
        <title>A Necator americanus chromosomal reference genome.</title>
        <authorList>
            <person name="Ilik V."/>
            <person name="Petrzelkova K.J."/>
            <person name="Pardy F."/>
            <person name="Fuh T."/>
            <person name="Niatou-Singa F.S."/>
            <person name="Gouil Q."/>
            <person name="Baker L."/>
            <person name="Ritchie M.E."/>
            <person name="Jex A.R."/>
            <person name="Gazzola D."/>
            <person name="Li H."/>
            <person name="Toshio Fujiwara R."/>
            <person name="Zhan B."/>
            <person name="Aroian R.V."/>
            <person name="Pafco B."/>
            <person name="Schwarz E.M."/>
        </authorList>
    </citation>
    <scope>NUCLEOTIDE SEQUENCE [LARGE SCALE GENOMIC DNA]</scope>
    <source>
        <strain evidence="1 2">Aroian</strain>
        <tissue evidence="1">Whole animal</tissue>
    </source>
</reference>
<gene>
    <name evidence="1" type="primary">Necator_chrV.g20084</name>
    <name evidence="1" type="ORF">RB195_015292</name>
</gene>
<evidence type="ECO:0000313" key="1">
    <source>
        <dbReference type="EMBL" id="KAK6757379.1"/>
    </source>
</evidence>
<organism evidence="1 2">
    <name type="scientific">Necator americanus</name>
    <name type="common">Human hookworm</name>
    <dbReference type="NCBI Taxonomy" id="51031"/>
    <lineage>
        <taxon>Eukaryota</taxon>
        <taxon>Metazoa</taxon>
        <taxon>Ecdysozoa</taxon>
        <taxon>Nematoda</taxon>
        <taxon>Chromadorea</taxon>
        <taxon>Rhabditida</taxon>
        <taxon>Rhabditina</taxon>
        <taxon>Rhabditomorpha</taxon>
        <taxon>Strongyloidea</taxon>
        <taxon>Ancylostomatidae</taxon>
        <taxon>Bunostominae</taxon>
        <taxon>Necator</taxon>
    </lineage>
</organism>
<protein>
    <submittedName>
        <fullName evidence="1">Uncharacterized protein</fullName>
    </submittedName>
</protein>
<evidence type="ECO:0000313" key="2">
    <source>
        <dbReference type="Proteomes" id="UP001303046"/>
    </source>
</evidence>
<dbReference type="EMBL" id="JAVFWL010000005">
    <property type="protein sequence ID" value="KAK6757379.1"/>
    <property type="molecule type" value="Genomic_DNA"/>
</dbReference>
<name>A0ABR1E3W3_NECAM</name>
<proteinExistence type="predicted"/>
<sequence length="80" mass="9137">MHIQLLVLARSASSEQQRNDMTMIQTFISFTLKKHAAVPSDIAGYFMQSYVLVYLFKYQSMRPAKAGLQTSCGVRFMCLH</sequence>
<comment type="caution">
    <text evidence="1">The sequence shown here is derived from an EMBL/GenBank/DDBJ whole genome shotgun (WGS) entry which is preliminary data.</text>
</comment>